<dbReference type="EMBL" id="BAABHK010000007">
    <property type="protein sequence ID" value="GAA4629414.1"/>
    <property type="molecule type" value="Genomic_DNA"/>
</dbReference>
<keyword evidence="1" id="KW-0812">Transmembrane</keyword>
<feature type="transmembrane region" description="Helical" evidence="1">
    <location>
        <begin position="208"/>
        <end position="229"/>
    </location>
</feature>
<protein>
    <submittedName>
        <fullName evidence="2">CbtA family protein</fullName>
    </submittedName>
</protein>
<keyword evidence="1" id="KW-0472">Membrane</keyword>
<comment type="caution">
    <text evidence="2">The sequence shown here is derived from an EMBL/GenBank/DDBJ whole genome shotgun (WGS) entry which is preliminary data.</text>
</comment>
<dbReference type="InterPro" id="IPR012666">
    <property type="entry name" value="CbtA_put"/>
</dbReference>
<dbReference type="Pfam" id="PF09490">
    <property type="entry name" value="CbtA"/>
    <property type="match status" value="1"/>
</dbReference>
<feature type="transmembrane region" description="Helical" evidence="1">
    <location>
        <begin position="98"/>
        <end position="117"/>
    </location>
</feature>
<evidence type="ECO:0000313" key="2">
    <source>
        <dbReference type="EMBL" id="GAA4629414.1"/>
    </source>
</evidence>
<proteinExistence type="predicted"/>
<accession>A0ABP8UDA6</accession>
<feature type="transmembrane region" description="Helical" evidence="1">
    <location>
        <begin position="137"/>
        <end position="157"/>
    </location>
</feature>
<dbReference type="RefSeq" id="WP_345433428.1">
    <property type="nucleotide sequence ID" value="NZ_BAABHK010000007.1"/>
</dbReference>
<gene>
    <name evidence="2" type="ORF">GCM10023196_050160</name>
</gene>
<dbReference type="Proteomes" id="UP001501442">
    <property type="component" value="Unassembled WGS sequence"/>
</dbReference>
<evidence type="ECO:0000313" key="3">
    <source>
        <dbReference type="Proteomes" id="UP001501442"/>
    </source>
</evidence>
<feature type="transmembrane region" description="Helical" evidence="1">
    <location>
        <begin position="63"/>
        <end position="86"/>
    </location>
</feature>
<name>A0ABP8UDA6_9ACTN</name>
<keyword evidence="1" id="KW-1133">Transmembrane helix</keyword>
<keyword evidence="3" id="KW-1185">Reference proteome</keyword>
<reference evidence="3" key="1">
    <citation type="journal article" date="2019" name="Int. J. Syst. Evol. Microbiol.">
        <title>The Global Catalogue of Microorganisms (GCM) 10K type strain sequencing project: providing services to taxonomists for standard genome sequencing and annotation.</title>
        <authorList>
            <consortium name="The Broad Institute Genomics Platform"/>
            <consortium name="The Broad Institute Genome Sequencing Center for Infectious Disease"/>
            <person name="Wu L."/>
            <person name="Ma J."/>
        </authorList>
    </citation>
    <scope>NUCLEOTIDE SEQUENCE [LARGE SCALE GENOMIC DNA]</scope>
    <source>
        <strain evidence="3">JCM 17939</strain>
    </source>
</reference>
<feature type="transmembrane region" description="Helical" evidence="1">
    <location>
        <begin position="169"/>
        <end position="188"/>
    </location>
</feature>
<organism evidence="2 3">
    <name type="scientific">Actinoallomurus vinaceus</name>
    <dbReference type="NCBI Taxonomy" id="1080074"/>
    <lineage>
        <taxon>Bacteria</taxon>
        <taxon>Bacillati</taxon>
        <taxon>Actinomycetota</taxon>
        <taxon>Actinomycetes</taxon>
        <taxon>Streptosporangiales</taxon>
        <taxon>Thermomonosporaceae</taxon>
        <taxon>Actinoallomurus</taxon>
    </lineage>
</organism>
<evidence type="ECO:0000256" key="1">
    <source>
        <dbReference type="SAM" id="Phobius"/>
    </source>
</evidence>
<sequence length="251" mass="26373">MVRSLLVRGMLVGLAAALLALVVAWIFGEPQVGRAIGFEEHQAALAGEPPEPELVSRSVQKTLGLATGVGLYGIALGGVFALAFAFAYGRIGSFGARATSALVAFGGFIAVELAPFLKYPANPPSVGNPDTIGKRTALYFGLILISVLFAIAAVLIGRRLAPRFGNWNAALTAAGVFIVLLGVAYLTMPAVQEVPKDFPAVVLWRFRLASLGIQATLWAALGLLFGPLAERRLSHRRSNGTHVMPAGTALR</sequence>